<feature type="transmembrane region" description="Helical" evidence="1">
    <location>
        <begin position="942"/>
        <end position="963"/>
    </location>
</feature>
<dbReference type="InterPro" id="IPR027463">
    <property type="entry name" value="AcrB_DN_DC_subdom"/>
</dbReference>
<dbReference type="PANTHER" id="PTHR32063">
    <property type="match status" value="1"/>
</dbReference>
<protein>
    <submittedName>
        <fullName evidence="2">ABC transporter permease</fullName>
    </submittedName>
</protein>
<dbReference type="RefSeq" id="WP_094075475.1">
    <property type="nucleotide sequence ID" value="NZ_NBYO01000001.1"/>
</dbReference>
<evidence type="ECO:0000313" key="2">
    <source>
        <dbReference type="EMBL" id="OXT01506.1"/>
    </source>
</evidence>
<dbReference type="Pfam" id="PF00873">
    <property type="entry name" value="ACR_tran"/>
    <property type="match status" value="1"/>
</dbReference>
<dbReference type="GO" id="GO:0042910">
    <property type="term" value="F:xenobiotic transmembrane transporter activity"/>
    <property type="evidence" value="ECO:0007669"/>
    <property type="project" value="TreeGrafter"/>
</dbReference>
<keyword evidence="1" id="KW-0472">Membrane</keyword>
<feature type="transmembrane region" description="Helical" evidence="1">
    <location>
        <begin position="975"/>
        <end position="996"/>
    </location>
</feature>
<feature type="transmembrane region" description="Helical" evidence="1">
    <location>
        <begin position="509"/>
        <end position="533"/>
    </location>
</feature>
<name>A0A231V1P6_9HYPH</name>
<feature type="transmembrane region" description="Helical" evidence="1">
    <location>
        <begin position="900"/>
        <end position="921"/>
    </location>
</feature>
<dbReference type="SUPFAM" id="SSF82866">
    <property type="entry name" value="Multidrug efflux transporter AcrB transmembrane domain"/>
    <property type="match status" value="2"/>
</dbReference>
<dbReference type="Gene3D" id="1.20.1640.10">
    <property type="entry name" value="Multidrug efflux transporter AcrB transmembrane domain"/>
    <property type="match status" value="2"/>
</dbReference>
<evidence type="ECO:0000313" key="3">
    <source>
        <dbReference type="Proteomes" id="UP000215405"/>
    </source>
</evidence>
<keyword evidence="1" id="KW-0812">Transmembrane</keyword>
<accession>A0A231V1P6</accession>
<feature type="transmembrane region" description="Helical" evidence="1">
    <location>
        <begin position="12"/>
        <end position="30"/>
    </location>
</feature>
<reference evidence="3" key="1">
    <citation type="journal article" date="2017" name="Int. J. Syst. Evol. Microbiol.">
        <title>Notoacmeibacter marinus gen. nov., sp. nov., isolated from the gut of a limpet and proposal of Notoacmeibacteraceae fam. nov. in the order Rhizobiales of the class Alphaproteobacteria.</title>
        <authorList>
            <person name="Huang Z."/>
            <person name="Guo F."/>
            <person name="Lai Q."/>
        </authorList>
    </citation>
    <scope>NUCLEOTIDE SEQUENCE [LARGE SCALE GENOMIC DNA]</scope>
    <source>
        <strain evidence="3">XMTR2A4</strain>
    </source>
</reference>
<keyword evidence="1" id="KW-1133">Transmembrane helix</keyword>
<keyword evidence="3" id="KW-1185">Reference proteome</keyword>
<evidence type="ECO:0000256" key="1">
    <source>
        <dbReference type="SAM" id="Phobius"/>
    </source>
</evidence>
<dbReference type="Gene3D" id="3.30.2090.10">
    <property type="entry name" value="Multidrug efflux transporter AcrB TolC docking domain, DN and DC subdomains"/>
    <property type="match status" value="2"/>
</dbReference>
<dbReference type="GO" id="GO:0005886">
    <property type="term" value="C:plasma membrane"/>
    <property type="evidence" value="ECO:0007669"/>
    <property type="project" value="TreeGrafter"/>
</dbReference>
<feature type="transmembrane region" description="Helical" evidence="1">
    <location>
        <begin position="847"/>
        <end position="867"/>
    </location>
</feature>
<feature type="transmembrane region" description="Helical" evidence="1">
    <location>
        <begin position="874"/>
        <end position="894"/>
    </location>
</feature>
<organism evidence="2 3">
    <name type="scientific">Notoacmeibacter marinus</name>
    <dbReference type="NCBI Taxonomy" id="1876515"/>
    <lineage>
        <taxon>Bacteria</taxon>
        <taxon>Pseudomonadati</taxon>
        <taxon>Pseudomonadota</taxon>
        <taxon>Alphaproteobacteria</taxon>
        <taxon>Hyphomicrobiales</taxon>
        <taxon>Notoacmeibacteraceae</taxon>
        <taxon>Notoacmeibacter</taxon>
    </lineage>
</organism>
<feature type="transmembrane region" description="Helical" evidence="1">
    <location>
        <begin position="461"/>
        <end position="488"/>
    </location>
</feature>
<dbReference type="Gene3D" id="3.30.70.1440">
    <property type="entry name" value="Multidrug efflux transporter AcrB pore domain"/>
    <property type="match status" value="1"/>
</dbReference>
<dbReference type="SUPFAM" id="SSF82714">
    <property type="entry name" value="Multidrug efflux transporter AcrB TolC docking domain, DN and DC subdomains"/>
    <property type="match status" value="2"/>
</dbReference>
<feature type="transmembrane region" description="Helical" evidence="1">
    <location>
        <begin position="358"/>
        <end position="375"/>
    </location>
</feature>
<proteinExistence type="predicted"/>
<dbReference type="Gene3D" id="3.30.70.1320">
    <property type="entry name" value="Multidrug efflux transporter AcrB pore domain like"/>
    <property type="match status" value="1"/>
</dbReference>
<comment type="caution">
    <text evidence="2">The sequence shown here is derived from an EMBL/GenBank/DDBJ whole genome shotgun (WGS) entry which is preliminary data.</text>
</comment>
<dbReference type="EMBL" id="NBYO01000001">
    <property type="protein sequence ID" value="OXT01506.1"/>
    <property type="molecule type" value="Genomic_DNA"/>
</dbReference>
<feature type="transmembrane region" description="Helical" evidence="1">
    <location>
        <begin position="429"/>
        <end position="449"/>
    </location>
</feature>
<feature type="transmembrane region" description="Helical" evidence="1">
    <location>
        <begin position="332"/>
        <end position="351"/>
    </location>
</feature>
<dbReference type="SUPFAM" id="SSF82693">
    <property type="entry name" value="Multidrug efflux transporter AcrB pore domain, PN1, PN2, PC1 and PC2 subdomains"/>
    <property type="match status" value="3"/>
</dbReference>
<dbReference type="Proteomes" id="UP000215405">
    <property type="component" value="Unassembled WGS sequence"/>
</dbReference>
<dbReference type="InterPro" id="IPR001036">
    <property type="entry name" value="Acrflvin-R"/>
</dbReference>
<dbReference type="PANTHER" id="PTHR32063:SF77">
    <property type="entry name" value="ACR FAMILY TRANSPORT PROTEIN"/>
    <property type="match status" value="1"/>
</dbReference>
<sequence>MNFSAWSIRNPMPPILLFVVLVALGMMSFFKLPVTRFPNIDFPLVSVVVTDSGVAASEMVTQTTKIVEDAVANISGVDEVISNVTEGRSVTVVQFKLDTPTQEAVTDTKDAIEGIQADLPGSADDPIVNRIDIEGQAIVTYAVSNPGLTLEQLSWFVDDTVISELQGLKGVSRVDRYGGVTREIEVEVDPDRLAALGVSVGQISEALSAANADMTGGRAEIAGREQTIRALGATQSIEDLRKLEIPLAGSRRVRVEQVATVTDGWSEQRSFSRFNGEPVVSFAIFRGKGASDVSVAERVSEAVAEIGEQNPEFELNLVDTSVEYTEGNYESAMHTLYEGAILSVAVVFLFLRNWRATMIAAFALPLSIIPTFWVLDLLGFSLNLVSLLGVTLVVGILVDDAIVEIENIVRHISMGKSPYRASLEAADEIGLAVIAISTTIIAVFAPVSFMDGIAGQYFKQFGLTVAVAVFFSLLVARLITPLMAAYLMRGSGHSEDQAPSRLMNTYTDFLYGTLRFRWLTLFIGIAFFSAAIWSTSLLPTGFVPKEDASRIVLSLELPPGSKLSDTRRSADELVARLKEIPEVDNVYIVGGASPTGDLELRRSSITIDLSHKSERERSQAQIETQVLNLVEEVPDIRAYFVDDRGERELQIALLAENDDLPLDEAARSIQQAMVKTGQFRSVTSNAALDRPEIIVEPRQDRLAELNISTATLSNVLRVATIGDFDQRLAKFKVDDRQIPIRVQLTEQARENIGVIRQLSIPTPSGKTVPLASVADVRFGQGPTSIQRFDRERRILIGASMIEGVEIGVGTEIVNNLPEVQNLPDGLRIQESGNAEIMGDVFAGFRDAMVTGLMLVLVVLILLFGSVFHSLTILLSLPFSIGGVVAGLVLTNTAISMPVVIGILMLMGIVTKNAIMLVDFAIEEIKLGVPRRDAMIDACRKRARPIIMTTIAMSAGMVPAALAIGDGGEFRAPMAIAVIGGLLIGTLLTLIFVPSMFDIMDSISRRITAFFRWALKPNKKEEISDEEIHQANIKQHKDDAHEVMDRFGHAAE</sequence>
<dbReference type="PRINTS" id="PR00702">
    <property type="entry name" value="ACRIFLAVINRP"/>
</dbReference>
<gene>
    <name evidence="2" type="ORF">B7H23_00550</name>
</gene>
<feature type="transmembrane region" description="Helical" evidence="1">
    <location>
        <begin position="387"/>
        <end position="409"/>
    </location>
</feature>
<dbReference type="AlphaFoldDB" id="A0A231V1P6"/>
<dbReference type="Gene3D" id="3.30.70.1430">
    <property type="entry name" value="Multidrug efflux transporter AcrB pore domain"/>
    <property type="match status" value="2"/>
</dbReference>